<protein>
    <submittedName>
        <fullName evidence="3">Deoxycytidine triphosphate deaminase</fullName>
    </submittedName>
    <submittedName>
        <fullName evidence="5">Deoxycytidine_triphosphate deaminase</fullName>
    </submittedName>
</protein>
<gene>
    <name evidence="3" type="ORF">HINF_LOCUS2243</name>
    <name evidence="5" type="ORF">HINF_LOCUS44885</name>
    <name evidence="4" type="ORF">HINF_LOCUS58340</name>
    <name evidence="6" type="ORF">HINF_LOCUS60991</name>
</gene>
<organism evidence="3">
    <name type="scientific">Hexamita inflata</name>
    <dbReference type="NCBI Taxonomy" id="28002"/>
    <lineage>
        <taxon>Eukaryota</taxon>
        <taxon>Metamonada</taxon>
        <taxon>Diplomonadida</taxon>
        <taxon>Hexamitidae</taxon>
        <taxon>Hexamitinae</taxon>
        <taxon>Hexamita</taxon>
    </lineage>
</organism>
<dbReference type="EMBL" id="CATOUU010001079">
    <property type="protein sequence ID" value="CAI9970695.1"/>
    <property type="molecule type" value="Genomic_DNA"/>
</dbReference>
<evidence type="ECO:0000313" key="3">
    <source>
        <dbReference type="EMBL" id="CAI9914598.1"/>
    </source>
</evidence>
<dbReference type="Proteomes" id="UP001642409">
    <property type="component" value="Unassembled WGS sequence"/>
</dbReference>
<keyword evidence="1" id="KW-0378">Hydrolase</keyword>
<evidence type="ECO:0000313" key="7">
    <source>
        <dbReference type="Proteomes" id="UP001642409"/>
    </source>
</evidence>
<sequence length="172" mass="19282">MTVLTRDVIKAAINQGTIKVIPALEESQYGPASIDLTLSNVFRKYTPQEKPVELTENYQNITEPITLQEGEYIDLQPGEIILGITQEEIQLDPTICGLLEGRSRFARLGLLVHFTASIMAPGIKNKQVLEICNLSKNVIRLRPGVRICQFMFLRCEGSAMYEGRFQGQQLGK</sequence>
<name>A0AA86N8A7_9EUKA</name>
<dbReference type="NCBIfam" id="TIGR02274">
    <property type="entry name" value="dCTP_deam"/>
    <property type="match status" value="1"/>
</dbReference>
<dbReference type="EMBL" id="CAXDID020000192">
    <property type="protein sequence ID" value="CAL6052509.1"/>
    <property type="molecule type" value="Genomic_DNA"/>
</dbReference>
<dbReference type="Pfam" id="PF22769">
    <property type="entry name" value="DCD"/>
    <property type="match status" value="1"/>
</dbReference>
<dbReference type="EMBL" id="CATOUU010000052">
    <property type="protein sequence ID" value="CAI9914598.1"/>
    <property type="molecule type" value="Genomic_DNA"/>
</dbReference>
<dbReference type="PANTHER" id="PTHR42680:SF3">
    <property type="entry name" value="DCTP DEAMINASE"/>
    <property type="match status" value="1"/>
</dbReference>
<keyword evidence="2" id="KW-0546">Nucleotide metabolism</keyword>
<keyword evidence="7" id="KW-1185">Reference proteome</keyword>
<dbReference type="InterPro" id="IPR033704">
    <property type="entry name" value="dUTPase_trimeric"/>
</dbReference>
<dbReference type="PANTHER" id="PTHR42680">
    <property type="entry name" value="DCTP DEAMINASE"/>
    <property type="match status" value="1"/>
</dbReference>
<dbReference type="EMBL" id="CAXDID020000361">
    <property type="protein sequence ID" value="CAL6082199.1"/>
    <property type="molecule type" value="Genomic_DNA"/>
</dbReference>
<dbReference type="GO" id="GO:0006229">
    <property type="term" value="P:dUTP biosynthetic process"/>
    <property type="evidence" value="ECO:0007669"/>
    <property type="project" value="InterPro"/>
</dbReference>
<dbReference type="GO" id="GO:0008829">
    <property type="term" value="F:dCTP deaminase activity"/>
    <property type="evidence" value="ECO:0007669"/>
    <property type="project" value="InterPro"/>
</dbReference>
<dbReference type="CDD" id="cd07557">
    <property type="entry name" value="trimeric_dUTPase"/>
    <property type="match status" value="1"/>
</dbReference>
<proteinExistence type="predicted"/>
<dbReference type="Gene3D" id="2.70.40.10">
    <property type="match status" value="1"/>
</dbReference>
<dbReference type="AlphaFoldDB" id="A0AA86N8A7"/>
<evidence type="ECO:0000313" key="6">
    <source>
        <dbReference type="EMBL" id="CAL6082199.1"/>
    </source>
</evidence>
<accession>A0AA86N8A7</accession>
<dbReference type="InterPro" id="IPR036157">
    <property type="entry name" value="dUTPase-like_sf"/>
</dbReference>
<reference evidence="5 7" key="2">
    <citation type="submission" date="2024-07" db="EMBL/GenBank/DDBJ databases">
        <authorList>
            <person name="Akdeniz Z."/>
        </authorList>
    </citation>
    <scope>NUCLEOTIDE SEQUENCE [LARGE SCALE GENOMIC DNA]</scope>
</reference>
<evidence type="ECO:0000313" key="5">
    <source>
        <dbReference type="EMBL" id="CAL6052509.1"/>
    </source>
</evidence>
<dbReference type="InterPro" id="IPR011962">
    <property type="entry name" value="dCTP_deaminase"/>
</dbReference>
<comment type="caution">
    <text evidence="3">The sequence shown here is derived from an EMBL/GenBank/DDBJ whole genome shotgun (WGS) entry which is preliminary data.</text>
</comment>
<evidence type="ECO:0000256" key="1">
    <source>
        <dbReference type="ARBA" id="ARBA00022801"/>
    </source>
</evidence>
<dbReference type="SUPFAM" id="SSF51283">
    <property type="entry name" value="dUTPase-like"/>
    <property type="match status" value="1"/>
</dbReference>
<reference evidence="3" key="1">
    <citation type="submission" date="2023-06" db="EMBL/GenBank/DDBJ databases">
        <authorList>
            <person name="Kurt Z."/>
        </authorList>
    </citation>
    <scope>NUCLEOTIDE SEQUENCE</scope>
</reference>
<evidence type="ECO:0000313" key="4">
    <source>
        <dbReference type="EMBL" id="CAI9970695.1"/>
    </source>
</evidence>
<evidence type="ECO:0000256" key="2">
    <source>
        <dbReference type="ARBA" id="ARBA00023080"/>
    </source>
</evidence>